<keyword evidence="3" id="KW-1185">Reference proteome</keyword>
<name>A0A2T7PIL3_POMCA</name>
<comment type="caution">
    <text evidence="2">The sequence shown here is derived from an EMBL/GenBank/DDBJ whole genome shotgun (WGS) entry which is preliminary data.</text>
</comment>
<keyword evidence="1" id="KW-0472">Membrane</keyword>
<keyword evidence="1" id="KW-1133">Transmembrane helix</keyword>
<organism evidence="2 3">
    <name type="scientific">Pomacea canaliculata</name>
    <name type="common">Golden apple snail</name>
    <dbReference type="NCBI Taxonomy" id="400727"/>
    <lineage>
        <taxon>Eukaryota</taxon>
        <taxon>Metazoa</taxon>
        <taxon>Spiralia</taxon>
        <taxon>Lophotrochozoa</taxon>
        <taxon>Mollusca</taxon>
        <taxon>Gastropoda</taxon>
        <taxon>Caenogastropoda</taxon>
        <taxon>Architaenioglossa</taxon>
        <taxon>Ampullarioidea</taxon>
        <taxon>Ampullariidae</taxon>
        <taxon>Pomacea</taxon>
    </lineage>
</organism>
<dbReference type="Proteomes" id="UP000245119">
    <property type="component" value="Linkage Group LG3"/>
</dbReference>
<accession>A0A2T7PIL3</accession>
<evidence type="ECO:0000313" key="2">
    <source>
        <dbReference type="EMBL" id="PVD33258.1"/>
    </source>
</evidence>
<dbReference type="AlphaFoldDB" id="A0A2T7PIL3"/>
<feature type="transmembrane region" description="Helical" evidence="1">
    <location>
        <begin position="81"/>
        <end position="100"/>
    </location>
</feature>
<keyword evidence="1" id="KW-0812">Transmembrane</keyword>
<reference evidence="2 3" key="1">
    <citation type="submission" date="2018-04" db="EMBL/GenBank/DDBJ databases">
        <title>The genome of golden apple snail Pomacea canaliculata provides insight into stress tolerance and invasive adaptation.</title>
        <authorList>
            <person name="Liu C."/>
            <person name="Liu B."/>
            <person name="Ren Y."/>
            <person name="Zhang Y."/>
            <person name="Wang H."/>
            <person name="Li S."/>
            <person name="Jiang F."/>
            <person name="Yin L."/>
            <person name="Zhang G."/>
            <person name="Qian W."/>
            <person name="Fan W."/>
        </authorList>
    </citation>
    <scope>NUCLEOTIDE SEQUENCE [LARGE SCALE GENOMIC DNA]</scope>
    <source>
        <strain evidence="2">SZHN2017</strain>
        <tissue evidence="2">Muscle</tissue>
    </source>
</reference>
<gene>
    <name evidence="2" type="ORF">C0Q70_04511</name>
</gene>
<proteinExistence type="predicted"/>
<sequence>MDVESRNEARDSSISINVKDWAGRPMRDLYDIAQNRPQWRALIAFAPHLVPPPPNAPLLTTSTVGWLVLCTAGARCIKGRSLWTVGLGVILGVCLIPVLTSVTGNTDDVNTHAQGQDTVDQGIRLAVICSKSDLPEDQRSNRDMVFEIRYCLGSSGFCQSEDNVIATLSRFYNATILENTPYQRGWMEKETFPDNITLHLIAKQESVSHCLKCHRTVDVTFKPQDLAVSTLCFKDLATLSGCLSSGPFSICGPSISGGGGYL</sequence>
<evidence type="ECO:0000313" key="3">
    <source>
        <dbReference type="Proteomes" id="UP000245119"/>
    </source>
</evidence>
<dbReference type="EMBL" id="PZQS01000003">
    <property type="protein sequence ID" value="PVD33258.1"/>
    <property type="molecule type" value="Genomic_DNA"/>
</dbReference>
<protein>
    <submittedName>
        <fullName evidence="2">Uncharacterized protein</fullName>
    </submittedName>
</protein>
<evidence type="ECO:0000256" key="1">
    <source>
        <dbReference type="SAM" id="Phobius"/>
    </source>
</evidence>